<evidence type="ECO:0000256" key="1">
    <source>
        <dbReference type="ARBA" id="ARBA00006581"/>
    </source>
</evidence>
<sequence>MTNNMLLKIFIDSDDNDLIDTYTNHVVNHNIKRENDEPYEDSGFDIFVPSDTTFLANTTTKVISLIKCAAYINNRPCGFYVYPRSSISKTPLRLANQTGIIDAGYRGSLIGMFDNIRNEDYNVKANTRLLQICAPSLQPIIVELVHSEDDLGMTNRGTGGFGSTGTGGFNSTGSMDAFTTFLNNQNNGIGYMDIARQMDSIFMNNFTGNDSYMNNNTNIIDDLNNNYSNMNITDEDIDTDILDIQSVD</sequence>
<dbReference type="GO" id="GO:0000287">
    <property type="term" value="F:magnesium ion binding"/>
    <property type="evidence" value="ECO:0007669"/>
    <property type="project" value="InterPro"/>
</dbReference>
<dbReference type="EMBL" id="MN739239">
    <property type="protein sequence ID" value="QHS95083.1"/>
    <property type="molecule type" value="Genomic_DNA"/>
</dbReference>
<dbReference type="InterPro" id="IPR008181">
    <property type="entry name" value="dUTPase"/>
</dbReference>
<evidence type="ECO:0000259" key="5">
    <source>
        <dbReference type="Pfam" id="PF00692"/>
    </source>
</evidence>
<evidence type="ECO:0000313" key="6">
    <source>
        <dbReference type="EMBL" id="QHS95083.1"/>
    </source>
</evidence>
<dbReference type="GO" id="GO:0046081">
    <property type="term" value="P:dUTP catabolic process"/>
    <property type="evidence" value="ECO:0007669"/>
    <property type="project" value="InterPro"/>
</dbReference>
<dbReference type="GO" id="GO:0006226">
    <property type="term" value="P:dUMP biosynthetic process"/>
    <property type="evidence" value="ECO:0007669"/>
    <property type="project" value="InterPro"/>
</dbReference>
<name>A0A6C0BV11_9ZZZZ</name>
<dbReference type="SUPFAM" id="SSF51283">
    <property type="entry name" value="dUTPase-like"/>
    <property type="match status" value="1"/>
</dbReference>
<dbReference type="EC" id="3.6.1.23" evidence="2"/>
<dbReference type="InterPro" id="IPR029054">
    <property type="entry name" value="dUTPase-like"/>
</dbReference>
<evidence type="ECO:0000256" key="4">
    <source>
        <dbReference type="ARBA" id="ARBA00023080"/>
    </source>
</evidence>
<dbReference type="Gene3D" id="2.70.40.10">
    <property type="match status" value="1"/>
</dbReference>
<protein>
    <recommendedName>
        <fullName evidence="2">dUTP diphosphatase</fullName>
        <ecNumber evidence="2">3.6.1.23</ecNumber>
    </recommendedName>
</protein>
<dbReference type="PANTHER" id="PTHR11241">
    <property type="entry name" value="DEOXYURIDINE 5'-TRIPHOSPHATE NUCLEOTIDOHYDROLASE"/>
    <property type="match status" value="1"/>
</dbReference>
<keyword evidence="4" id="KW-0546">Nucleotide metabolism</keyword>
<dbReference type="GO" id="GO:0004170">
    <property type="term" value="F:dUTP diphosphatase activity"/>
    <property type="evidence" value="ECO:0007669"/>
    <property type="project" value="UniProtKB-EC"/>
</dbReference>
<reference evidence="6" key="1">
    <citation type="journal article" date="2020" name="Nature">
        <title>Giant virus diversity and host interactions through global metagenomics.</title>
        <authorList>
            <person name="Schulz F."/>
            <person name="Roux S."/>
            <person name="Paez-Espino D."/>
            <person name="Jungbluth S."/>
            <person name="Walsh D.A."/>
            <person name="Denef V.J."/>
            <person name="McMahon K.D."/>
            <person name="Konstantinidis K.T."/>
            <person name="Eloe-Fadrosh E.A."/>
            <person name="Kyrpides N.C."/>
            <person name="Woyke T."/>
        </authorList>
    </citation>
    <scope>NUCLEOTIDE SEQUENCE</scope>
    <source>
        <strain evidence="6">GVMAG-M-3300018428-16</strain>
    </source>
</reference>
<feature type="domain" description="dUTPase-like" evidence="5">
    <location>
        <begin position="37"/>
        <end position="165"/>
    </location>
</feature>
<dbReference type="Pfam" id="PF00692">
    <property type="entry name" value="dUTPase"/>
    <property type="match status" value="1"/>
</dbReference>
<proteinExistence type="inferred from homology"/>
<evidence type="ECO:0000256" key="3">
    <source>
        <dbReference type="ARBA" id="ARBA00022801"/>
    </source>
</evidence>
<dbReference type="InterPro" id="IPR036157">
    <property type="entry name" value="dUTPase-like_sf"/>
</dbReference>
<dbReference type="AlphaFoldDB" id="A0A6C0BV11"/>
<dbReference type="CDD" id="cd07557">
    <property type="entry name" value="trimeric_dUTPase"/>
    <property type="match status" value="1"/>
</dbReference>
<evidence type="ECO:0000256" key="2">
    <source>
        <dbReference type="ARBA" id="ARBA00012379"/>
    </source>
</evidence>
<keyword evidence="3" id="KW-0378">Hydrolase</keyword>
<accession>A0A6C0BV11</accession>
<organism evidence="6">
    <name type="scientific">viral metagenome</name>
    <dbReference type="NCBI Taxonomy" id="1070528"/>
    <lineage>
        <taxon>unclassified sequences</taxon>
        <taxon>metagenomes</taxon>
        <taxon>organismal metagenomes</taxon>
    </lineage>
</organism>
<comment type="similarity">
    <text evidence="1">Belongs to the dUTPase family.</text>
</comment>
<dbReference type="InterPro" id="IPR033704">
    <property type="entry name" value="dUTPase_trimeric"/>
</dbReference>
<dbReference type="PANTHER" id="PTHR11241:SF0">
    <property type="entry name" value="DEOXYURIDINE 5'-TRIPHOSPHATE NUCLEOTIDOHYDROLASE"/>
    <property type="match status" value="1"/>
</dbReference>